<name>A0A265N8N5_9BACI</name>
<comment type="caution">
    <text evidence="10">The sequence shown here is derived from an EMBL/GenBank/DDBJ whole genome shotgun (WGS) entry which is preliminary data.</text>
</comment>
<evidence type="ECO:0000256" key="4">
    <source>
        <dbReference type="ARBA" id="ARBA00022679"/>
    </source>
</evidence>
<dbReference type="InterPro" id="IPR050297">
    <property type="entry name" value="LipidA_mod_glycosyltrf_83"/>
</dbReference>
<feature type="transmembrane region" description="Helical" evidence="8">
    <location>
        <begin position="132"/>
        <end position="150"/>
    </location>
</feature>
<keyword evidence="3" id="KW-0328">Glycosyltransferase</keyword>
<evidence type="ECO:0000313" key="10">
    <source>
        <dbReference type="EMBL" id="OZU88378.1"/>
    </source>
</evidence>
<evidence type="ECO:0000256" key="5">
    <source>
        <dbReference type="ARBA" id="ARBA00022692"/>
    </source>
</evidence>
<dbReference type="AlphaFoldDB" id="A0A265N8N5"/>
<keyword evidence="2" id="KW-1003">Cell membrane</keyword>
<feature type="domain" description="Glycosyltransferase RgtA/B/C/D-like" evidence="9">
    <location>
        <begin position="119"/>
        <end position="265"/>
    </location>
</feature>
<reference evidence="10 11" key="1">
    <citation type="submission" date="2017-08" db="EMBL/GenBank/DDBJ databases">
        <title>Virgibacillus indicus sp. nov. and Virgibacillus profoundi sp. nov, two moderately halophilic bacteria isolated from marine sediment by using the Microfluidic Streak Plate.</title>
        <authorList>
            <person name="Xu B."/>
            <person name="Hu B."/>
            <person name="Wang J."/>
            <person name="Zhu Y."/>
            <person name="Huang L."/>
            <person name="Du W."/>
            <person name="Huang Y."/>
        </authorList>
    </citation>
    <scope>NUCLEOTIDE SEQUENCE [LARGE SCALE GENOMIC DNA]</scope>
    <source>
        <strain evidence="10 11">IO3-P2-C2</strain>
    </source>
</reference>
<keyword evidence="5 8" id="KW-0812">Transmembrane</keyword>
<dbReference type="Pfam" id="PF13231">
    <property type="entry name" value="PMT_2"/>
    <property type="match status" value="1"/>
</dbReference>
<feature type="transmembrane region" description="Helical" evidence="8">
    <location>
        <begin position="206"/>
        <end position="235"/>
    </location>
</feature>
<feature type="transmembrane region" description="Helical" evidence="8">
    <location>
        <begin position="183"/>
        <end position="200"/>
    </location>
</feature>
<feature type="transmembrane region" description="Helical" evidence="8">
    <location>
        <begin position="156"/>
        <end position="176"/>
    </location>
</feature>
<gene>
    <name evidence="10" type="ORF">CIL03_12070</name>
</gene>
<evidence type="ECO:0000256" key="6">
    <source>
        <dbReference type="ARBA" id="ARBA00022989"/>
    </source>
</evidence>
<dbReference type="GO" id="GO:0016763">
    <property type="term" value="F:pentosyltransferase activity"/>
    <property type="evidence" value="ECO:0007669"/>
    <property type="project" value="TreeGrafter"/>
</dbReference>
<dbReference type="InterPro" id="IPR038731">
    <property type="entry name" value="RgtA/B/C-like"/>
</dbReference>
<comment type="subcellular location">
    <subcellularLocation>
        <location evidence="1">Cell membrane</location>
        <topology evidence="1">Multi-pass membrane protein</topology>
    </subcellularLocation>
</comment>
<evidence type="ECO:0000256" key="2">
    <source>
        <dbReference type="ARBA" id="ARBA00022475"/>
    </source>
</evidence>
<protein>
    <recommendedName>
        <fullName evidence="9">Glycosyltransferase RgtA/B/C/D-like domain-containing protein</fullName>
    </recommendedName>
</protein>
<evidence type="ECO:0000259" key="9">
    <source>
        <dbReference type="Pfam" id="PF13231"/>
    </source>
</evidence>
<keyword evidence="6 8" id="KW-1133">Transmembrane helix</keyword>
<dbReference type="OrthoDB" id="136232at2"/>
<evidence type="ECO:0000256" key="3">
    <source>
        <dbReference type="ARBA" id="ARBA00022676"/>
    </source>
</evidence>
<evidence type="ECO:0000256" key="1">
    <source>
        <dbReference type="ARBA" id="ARBA00004651"/>
    </source>
</evidence>
<evidence type="ECO:0000256" key="7">
    <source>
        <dbReference type="ARBA" id="ARBA00023136"/>
    </source>
</evidence>
<feature type="transmembrane region" description="Helical" evidence="8">
    <location>
        <begin position="107"/>
        <end position="125"/>
    </location>
</feature>
<dbReference type="PANTHER" id="PTHR33908">
    <property type="entry name" value="MANNOSYLTRANSFERASE YKCB-RELATED"/>
    <property type="match status" value="1"/>
</dbReference>
<feature type="transmembrane region" description="Helical" evidence="8">
    <location>
        <begin position="12"/>
        <end position="29"/>
    </location>
</feature>
<keyword evidence="4" id="KW-0808">Transferase</keyword>
<feature type="transmembrane region" description="Helical" evidence="8">
    <location>
        <begin position="411"/>
        <end position="431"/>
    </location>
</feature>
<dbReference type="Proteomes" id="UP000216498">
    <property type="component" value="Unassembled WGS sequence"/>
</dbReference>
<dbReference type="GO" id="GO:0005886">
    <property type="term" value="C:plasma membrane"/>
    <property type="evidence" value="ECO:0007669"/>
    <property type="project" value="UniProtKB-SubCell"/>
</dbReference>
<feature type="transmembrane region" description="Helical" evidence="8">
    <location>
        <begin position="247"/>
        <end position="267"/>
    </location>
</feature>
<evidence type="ECO:0000256" key="8">
    <source>
        <dbReference type="SAM" id="Phobius"/>
    </source>
</evidence>
<feature type="transmembrane region" description="Helical" evidence="8">
    <location>
        <begin position="361"/>
        <end position="379"/>
    </location>
</feature>
<dbReference type="GO" id="GO:0009103">
    <property type="term" value="P:lipopolysaccharide biosynthetic process"/>
    <property type="evidence" value="ECO:0007669"/>
    <property type="project" value="UniProtKB-ARBA"/>
</dbReference>
<dbReference type="PANTHER" id="PTHR33908:SF11">
    <property type="entry name" value="MEMBRANE PROTEIN"/>
    <property type="match status" value="1"/>
</dbReference>
<evidence type="ECO:0000313" key="11">
    <source>
        <dbReference type="Proteomes" id="UP000216498"/>
    </source>
</evidence>
<accession>A0A265N8N5</accession>
<dbReference type="EMBL" id="NPMS01000005">
    <property type="protein sequence ID" value="OZU88378.1"/>
    <property type="molecule type" value="Genomic_DNA"/>
</dbReference>
<proteinExistence type="predicted"/>
<dbReference type="RefSeq" id="WP_094886117.1">
    <property type="nucleotide sequence ID" value="NZ_NPMS01000005.1"/>
</dbReference>
<sequence length="445" mass="51236">MKQFINKLPMYLLIAIIAFSAMVHIYFLIKHPGENFNQIPPEQLEQMVQDGEMDEATAKLKEHTWLYGSRDAYLYSKMANQIIEHGVYGFDTHNTDIVESNAFVTPGYPLILVLLFSAADLFNLEQMTMVKLFNMAISIGTVYLIYLITAKVFKNRWMGVIASGLYAVYFPPLHYFRMALTEIPAIFFFCLAIYLFLIALETNKKLFHFLFAVVFCYGVMIRPVIAPLVLIAFAIIIIKHRKQYKAWLGAGVIWAFGAMLVILPWVIRNFILFNEFILFSTHSGNSWYAGSNPFGIYPAADYLKEKESLGMDQKEFAHMKIKEGFQNDFGLWLSWFTVGKTYELFKIPDGIYFYSHWALTYIKKMHLFIVIIAFLTAFISRKKETLAITAILVMYILLSNLFLTIPRYGFFIMPIVCILTGYAAVTTVNRLKAIIRAQSSTTLKH</sequence>
<feature type="transmembrane region" description="Helical" evidence="8">
    <location>
        <begin position="386"/>
        <end position="405"/>
    </location>
</feature>
<keyword evidence="11" id="KW-1185">Reference proteome</keyword>
<organism evidence="10 11">
    <name type="scientific">Virgibacillus indicus</name>
    <dbReference type="NCBI Taxonomy" id="2024554"/>
    <lineage>
        <taxon>Bacteria</taxon>
        <taxon>Bacillati</taxon>
        <taxon>Bacillota</taxon>
        <taxon>Bacilli</taxon>
        <taxon>Bacillales</taxon>
        <taxon>Bacillaceae</taxon>
        <taxon>Virgibacillus</taxon>
    </lineage>
</organism>
<keyword evidence="7 8" id="KW-0472">Membrane</keyword>